<dbReference type="SUPFAM" id="SSF56801">
    <property type="entry name" value="Acetyl-CoA synthetase-like"/>
    <property type="match status" value="2"/>
</dbReference>
<keyword evidence="7" id="KW-1185">Reference proteome</keyword>
<feature type="domain" description="Carrier" evidence="5">
    <location>
        <begin position="539"/>
        <end position="615"/>
    </location>
</feature>
<dbReference type="InterPro" id="IPR023213">
    <property type="entry name" value="CAT-like_dom_sf"/>
</dbReference>
<dbReference type="InterPro" id="IPR045851">
    <property type="entry name" value="AMP-bd_C_sf"/>
</dbReference>
<keyword evidence="2" id="KW-0597">Phosphoprotein</keyword>
<dbReference type="Gene3D" id="3.30.300.30">
    <property type="match status" value="2"/>
</dbReference>
<dbReference type="Gene3D" id="3.40.50.12780">
    <property type="entry name" value="N-terminal domain of ligase-like"/>
    <property type="match status" value="2"/>
</dbReference>
<feature type="domain" description="Carrier" evidence="5">
    <location>
        <begin position="1575"/>
        <end position="1651"/>
    </location>
</feature>
<dbReference type="EMBL" id="JAUJDW010000041">
    <property type="protein sequence ID" value="KAK0647923.1"/>
    <property type="molecule type" value="Genomic_DNA"/>
</dbReference>
<dbReference type="InterPro" id="IPR042099">
    <property type="entry name" value="ANL_N_sf"/>
</dbReference>
<comment type="similarity">
    <text evidence="4">Belongs to the NRP synthetase family.</text>
</comment>
<dbReference type="PANTHER" id="PTHR45527">
    <property type="entry name" value="NONRIBOSOMAL PEPTIDE SYNTHETASE"/>
    <property type="match status" value="1"/>
</dbReference>
<keyword evidence="3" id="KW-0436">Ligase</keyword>
<dbReference type="Gene3D" id="3.30.559.10">
    <property type="entry name" value="Chloramphenicol acetyltransferase-like domain"/>
    <property type="match status" value="2"/>
</dbReference>
<protein>
    <submittedName>
        <fullName evidence="6">Nonribosomal peptide synthetase 3</fullName>
    </submittedName>
</protein>
<evidence type="ECO:0000256" key="4">
    <source>
        <dbReference type="ARBA" id="ARBA00029454"/>
    </source>
</evidence>
<dbReference type="Proteomes" id="UP001175001">
    <property type="component" value="Unassembled WGS sequence"/>
</dbReference>
<evidence type="ECO:0000256" key="3">
    <source>
        <dbReference type="ARBA" id="ARBA00022598"/>
    </source>
</evidence>
<dbReference type="GO" id="GO:0043041">
    <property type="term" value="P:amino acid activation for nonribosomal peptide biosynthetic process"/>
    <property type="evidence" value="ECO:0007669"/>
    <property type="project" value="TreeGrafter"/>
</dbReference>
<accession>A0AA39Y8D7</accession>
<evidence type="ECO:0000256" key="1">
    <source>
        <dbReference type="ARBA" id="ARBA00022450"/>
    </source>
</evidence>
<dbReference type="InterPro" id="IPR010071">
    <property type="entry name" value="AA_adenyl_dom"/>
</dbReference>
<dbReference type="Pfam" id="PF00668">
    <property type="entry name" value="Condensation"/>
    <property type="match status" value="2"/>
</dbReference>
<dbReference type="CDD" id="cd05918">
    <property type="entry name" value="A_NRPS_SidN3_like"/>
    <property type="match status" value="2"/>
</dbReference>
<dbReference type="Gene3D" id="3.30.559.30">
    <property type="entry name" value="Nonribosomal peptide synthetase, condensation domain"/>
    <property type="match status" value="2"/>
</dbReference>
<sequence length="2118" mass="227996">MVLTAPRRQSLQHSQIEELKSTTNSNGAGLLHSLLETQASKYPERIAVQFEDVPGLSYNQLNGMANSVARKLLCGRGAIIPIAMERSISMVVAVLAVLKTGAAYVLLSPDAPIARNQFIVEDVKAPFVLVDETTTGQFNPSLEMSITRLVQRAIKAPPAHFSNLNLYQSPSDIAYVIYTSGTTGQPKGVLLSHLAATTGISAMSAPNGSEPPRQLLCHSPNFSAAQRTILGCLCRGGTLCLATKENITLGLFKTLREMNVNSLEITPSMLMLHDPAMLPSNVKSITLGGEPVSSALIDAWADKVALTSAYGLSECTQLNMRQRLSRGSPPTLLGKPTDSTTCMVLEPHSISPVPVNTPGELCLGGGQLAKGYLGLKEKTRAAFIKNPFGAGRLYRTGDMVVLRDDGSMELVGRIDQQTKIDGQRVEPGEANAHIWRQLGVAQSHVVPATVLGRKALVAVVVSDQTVEWPALVREARGTLRTLLPSYAIPSYWVEVEQMPLNTSGKVDVAGLVAMVEGLSAEELITPTSSVSSTPPAGTPPDDAFELKVLDAVAATLSLSASAVSLDASFQELGGSSLNAIVLVGKLRAAGVQVSVPDILQAETLRDLRPEPSLVMGEVPAPFSLLPEAASARHTPGLEDAYPATPLQEGLCLESIIGSTDYVYRRTYRIQGVKPADVRQALETVISKNPIFRTSFTQSKRSFIQSVRRSVVLPWKEYRGVTLDRAIEDLKEDPLELDGPLVRATVLDDSLLVLEMHHCLFDFWSSKFLAADAAAVLRGEQPVNRPPFSAYVAFNRAYASEPAPRAFWQEYLAGASETVVDLPPATSEDSEEPFVLRADIGDALQRFSSATGVTVGAAVHAAWAMTLASHLGTDEATFLSAFAGRDANVAGILSLNGPTLCTVPMRVAVSNSGSVEEFAKDTQNNLWNVSRYAHSGLRDALSAASLRPSLFNTMVNVLAVPKTDAFAEDSALVPVDAETQNFTGCVCLELNEADPSRVKLLVPFAGVDRAAATALLDLFVDTVEQATANNAPSTAAEPQQLPTVKEEPSSFGLAHAEFEQRAAANASKAAVVESSGRSWSYGEMDAKANNFAKQLVQQGVVPGEIIPLFMDKSALTLVSILAILKAGAAFTPLDPRNPRERNSFIAQDVGAKRIITDVRNGEDCASFGLDAIVPEQLDLDEGDSSPVDVPGLSSASTAYLIYTSGSTGLPKGVVVPHSAVAASAEGMIEATAVTADWVSLWTLNYVFDASYYDVFTVLSAGATLCVAPQDDVMSDLAGHINRMGVEQVMLTPTMAKLISGGPAEVPKLKVLNVCGEKIDSNIQEWAKRIDVYNGYGPTEATILMTVSKVAPDGDLNSIGLPLRHATAVILPADGSSLKRLPFGEVGELCVRGAHLATGYLNRPEQTAKAFVRDADGEVLYRTGDLARWADDGSLICLGRKDYQVKLNGFRIELGEIENAVLRTDCVDASIVSVAELAGKTQLVAFVVLKGDHEPNTQKLLAPEDKLSAIAEVIEGMHTITHYMMPSVFLPFSGFPTLPSGKANRKELVALAETLSKADIAGYVPKNDAEDAGEVEPVSTDAERVMQAIWAAVLDQPLEAIGANSSFLALGGDSIAGINVAGQCRKKSYKIALSQVLALPTLREQAAKMEKIELAPKKSAAAAAKFTVPESVRQIIRQAKCEDDVEDIYPCGAGQIEFLTQGRKDRQYWNLTVHRDLPASFDLEAWKAATTQLTARNQILRAFYVLADEADPASWYQVVLKFPTLDWEEHLYSSAEEKTALAEQLRDSHFTPGTPHVRYRVLRSAADGTRTLAIKLDHGTYDGTLLRIFQDQFSAIAARGDSPLPPVVDFKQFVEWDAQNDRQADLSYWHTRLRHPAPPPRPLLPLPSAPATDRLRFVPLQADVDAIAAKYGVTAMTVFSAVYALVAGRVLGTDDVVIDNLVAGRNADIDTGDAQLLNGTCANFLPMRMGLSADDSTVSDWMAGAQNEFWESAEHGRVGLGDIYGAERDAAGAAKLLFVFQPFAPAPMGSKPDPMSWLVMKAQQKIYMVMNYALAIEVQKTLNEEGKQGYRLKVQWDSHGLGDEQIDLAMGLFEGVLERLRDGEKKELSMDRMVEFVGGF</sequence>
<dbReference type="Pfam" id="PF00501">
    <property type="entry name" value="AMP-binding"/>
    <property type="match status" value="2"/>
</dbReference>
<keyword evidence="1" id="KW-0596">Phosphopantetheine</keyword>
<proteinExistence type="inferred from homology"/>
<dbReference type="GO" id="GO:0016874">
    <property type="term" value="F:ligase activity"/>
    <property type="evidence" value="ECO:0007669"/>
    <property type="project" value="UniProtKB-KW"/>
</dbReference>
<dbReference type="SUPFAM" id="SSF47336">
    <property type="entry name" value="ACP-like"/>
    <property type="match status" value="2"/>
</dbReference>
<dbReference type="GO" id="GO:0044550">
    <property type="term" value="P:secondary metabolite biosynthetic process"/>
    <property type="evidence" value="ECO:0007669"/>
    <property type="project" value="TreeGrafter"/>
</dbReference>
<dbReference type="NCBIfam" id="TIGR01733">
    <property type="entry name" value="AA-adenyl-dom"/>
    <property type="match status" value="1"/>
</dbReference>
<comment type="caution">
    <text evidence="6">The sequence shown here is derived from an EMBL/GenBank/DDBJ whole genome shotgun (WGS) entry which is preliminary data.</text>
</comment>
<dbReference type="Gene3D" id="1.10.1200.10">
    <property type="entry name" value="ACP-like"/>
    <property type="match status" value="2"/>
</dbReference>
<dbReference type="PANTHER" id="PTHR45527:SF1">
    <property type="entry name" value="FATTY ACID SYNTHASE"/>
    <property type="match status" value="1"/>
</dbReference>
<dbReference type="InterPro" id="IPR009081">
    <property type="entry name" value="PP-bd_ACP"/>
</dbReference>
<evidence type="ECO:0000313" key="6">
    <source>
        <dbReference type="EMBL" id="KAK0647923.1"/>
    </source>
</evidence>
<dbReference type="Pfam" id="PF00550">
    <property type="entry name" value="PP-binding"/>
    <property type="match status" value="2"/>
</dbReference>
<gene>
    <name evidence="6" type="primary">NRPS3_1</name>
    <name evidence="6" type="ORF">DIS24_g7247</name>
</gene>
<dbReference type="FunFam" id="3.30.300.30:FF:000015">
    <property type="entry name" value="Nonribosomal peptide synthase SidD"/>
    <property type="match status" value="1"/>
</dbReference>
<evidence type="ECO:0000313" key="7">
    <source>
        <dbReference type="Proteomes" id="UP001175001"/>
    </source>
</evidence>
<organism evidence="6 7">
    <name type="scientific">Lasiodiplodia hormozganensis</name>
    <dbReference type="NCBI Taxonomy" id="869390"/>
    <lineage>
        <taxon>Eukaryota</taxon>
        <taxon>Fungi</taxon>
        <taxon>Dikarya</taxon>
        <taxon>Ascomycota</taxon>
        <taxon>Pezizomycotina</taxon>
        <taxon>Dothideomycetes</taxon>
        <taxon>Dothideomycetes incertae sedis</taxon>
        <taxon>Botryosphaeriales</taxon>
        <taxon>Botryosphaeriaceae</taxon>
        <taxon>Lasiodiplodia</taxon>
    </lineage>
</organism>
<dbReference type="InterPro" id="IPR000873">
    <property type="entry name" value="AMP-dep_synth/lig_dom"/>
</dbReference>
<dbReference type="SUPFAM" id="SSF52777">
    <property type="entry name" value="CoA-dependent acyltransferases"/>
    <property type="match status" value="4"/>
</dbReference>
<name>A0AA39Y8D7_9PEZI</name>
<reference evidence="6" key="1">
    <citation type="submission" date="2023-06" db="EMBL/GenBank/DDBJ databases">
        <title>Multi-omics analyses reveal the molecular pathogenesis toolkit of Lasiodiplodia hormozganensis, a cross-kingdom pathogen.</title>
        <authorList>
            <person name="Felix C."/>
            <person name="Meneses R."/>
            <person name="Goncalves M.F.M."/>
            <person name="Tilleman L."/>
            <person name="Duarte A.S."/>
            <person name="Jorrin-Novo J.V."/>
            <person name="Van De Peer Y."/>
            <person name="Deforce D."/>
            <person name="Van Nieuwerburgh F."/>
            <person name="Esteves A.C."/>
            <person name="Alves A."/>
        </authorList>
    </citation>
    <scope>NUCLEOTIDE SEQUENCE</scope>
    <source>
        <strain evidence="6">CBS 339.90</strain>
    </source>
</reference>
<evidence type="ECO:0000256" key="2">
    <source>
        <dbReference type="ARBA" id="ARBA00022553"/>
    </source>
</evidence>
<dbReference type="FunFam" id="3.40.50.12780:FF:000012">
    <property type="entry name" value="Non-ribosomal peptide synthetase"/>
    <property type="match status" value="1"/>
</dbReference>
<dbReference type="GO" id="GO:0031177">
    <property type="term" value="F:phosphopantetheine binding"/>
    <property type="evidence" value="ECO:0007669"/>
    <property type="project" value="TreeGrafter"/>
</dbReference>
<dbReference type="InterPro" id="IPR001242">
    <property type="entry name" value="Condensation_dom"/>
</dbReference>
<dbReference type="InterPro" id="IPR036736">
    <property type="entry name" value="ACP-like_sf"/>
</dbReference>
<dbReference type="PROSITE" id="PS50075">
    <property type="entry name" value="CARRIER"/>
    <property type="match status" value="2"/>
</dbReference>
<dbReference type="InterPro" id="IPR020845">
    <property type="entry name" value="AMP-binding_CS"/>
</dbReference>
<dbReference type="PROSITE" id="PS00455">
    <property type="entry name" value="AMP_BINDING"/>
    <property type="match status" value="2"/>
</dbReference>
<evidence type="ECO:0000259" key="5">
    <source>
        <dbReference type="PROSITE" id="PS50075"/>
    </source>
</evidence>
<dbReference type="GO" id="GO:0005737">
    <property type="term" value="C:cytoplasm"/>
    <property type="evidence" value="ECO:0007669"/>
    <property type="project" value="TreeGrafter"/>
</dbReference>